<organism evidence="1 2">
    <name type="scientific">Pseudoalteromonas rubra</name>
    <dbReference type="NCBI Taxonomy" id="43658"/>
    <lineage>
        <taxon>Bacteria</taxon>
        <taxon>Pseudomonadati</taxon>
        <taxon>Pseudomonadota</taxon>
        <taxon>Gammaproteobacteria</taxon>
        <taxon>Alteromonadales</taxon>
        <taxon>Pseudoalteromonadaceae</taxon>
        <taxon>Pseudoalteromonas</taxon>
    </lineage>
</organism>
<sequence>MKYLKSLLAVCIALNLSACGDDDKINPPGGGGEQPAPGRVVHDLALIAPQAGRELVEDFPVSEYLDYAPGAQPLTNLTSLDINGPDLHTFQQGIEVGSIDISASPRVYQPLALRLTALDSIVATEQYEDELWYVTGTNEIFQRHLTSDETTSWRLETSLTITELGLDSDDNSDIWGYDASAHQVIRFKPEDEQLLLYPLSDNMTIQGVSYLGQQLWILASESGQPVVMQFDVSEEQVTQLNGWYVTGFGQAEITDLTIFSGEQVVITTNAQQNNLVLLADRDKLLGDGPIDDTGELVVQNRYTLPDEIKQPSGLWYTQQGGWEIVTDQAEVYSLNADLQIQTRTELAFASIHCGQGCTEAVTSKDGEIFVLADSKLIGHFTLSEQGYQLVQEYPLALHEEGEPPYEFLGLAYDALTDRYFMVSNSDDASQQDWLFTLDSQFNLVSRQPLSYTGETEGSLNEYTAMGLYFAEDALWMVSEQFTKVLKLTLSGEIVAVYDLLPEDMTMPSDLVVKDGKVYLIGDHENGEPVPPLIELTIE</sequence>
<dbReference type="AlphaFoldDB" id="A0A5S3UUE1"/>
<accession>A0A5S3UUE1</accession>
<dbReference type="RefSeq" id="WP_138538968.1">
    <property type="nucleotide sequence ID" value="NZ_CP045429.1"/>
</dbReference>
<evidence type="ECO:0000313" key="1">
    <source>
        <dbReference type="EMBL" id="QPB82711.1"/>
    </source>
</evidence>
<reference evidence="1 2" key="1">
    <citation type="submission" date="2019-10" db="EMBL/GenBank/DDBJ databases">
        <title>Pseudoalteromonas rubra S4059.</title>
        <authorList>
            <person name="Paulsen S."/>
            <person name="Wang X."/>
        </authorList>
    </citation>
    <scope>NUCLEOTIDE SEQUENCE [LARGE SCALE GENOMIC DNA]</scope>
    <source>
        <strain evidence="1 2">S4059</strain>
    </source>
</reference>
<name>A0A5S3UUE1_9GAMM</name>
<dbReference type="SUPFAM" id="SSF63829">
    <property type="entry name" value="Calcium-dependent phosphotriesterase"/>
    <property type="match status" value="1"/>
</dbReference>
<proteinExistence type="predicted"/>
<evidence type="ECO:0000313" key="2">
    <source>
        <dbReference type="Proteomes" id="UP000305729"/>
    </source>
</evidence>
<dbReference type="STRING" id="43658.AT705_18960"/>
<gene>
    <name evidence="1" type="ORF">CWC22_006765</name>
</gene>
<dbReference type="EMBL" id="CP045429">
    <property type="protein sequence ID" value="QPB82711.1"/>
    <property type="molecule type" value="Genomic_DNA"/>
</dbReference>
<dbReference type="Proteomes" id="UP000305729">
    <property type="component" value="Chromosome 1"/>
</dbReference>
<protein>
    <submittedName>
        <fullName evidence="1">Uncharacterized protein</fullName>
    </submittedName>
</protein>